<dbReference type="EMBL" id="LXQA010744245">
    <property type="protein sequence ID" value="MCI68851.1"/>
    <property type="molecule type" value="Genomic_DNA"/>
</dbReference>
<evidence type="ECO:0000313" key="2">
    <source>
        <dbReference type="Proteomes" id="UP000265520"/>
    </source>
</evidence>
<organism evidence="1 2">
    <name type="scientific">Trifolium medium</name>
    <dbReference type="NCBI Taxonomy" id="97028"/>
    <lineage>
        <taxon>Eukaryota</taxon>
        <taxon>Viridiplantae</taxon>
        <taxon>Streptophyta</taxon>
        <taxon>Embryophyta</taxon>
        <taxon>Tracheophyta</taxon>
        <taxon>Spermatophyta</taxon>
        <taxon>Magnoliopsida</taxon>
        <taxon>eudicotyledons</taxon>
        <taxon>Gunneridae</taxon>
        <taxon>Pentapetalae</taxon>
        <taxon>rosids</taxon>
        <taxon>fabids</taxon>
        <taxon>Fabales</taxon>
        <taxon>Fabaceae</taxon>
        <taxon>Papilionoideae</taxon>
        <taxon>50 kb inversion clade</taxon>
        <taxon>NPAAA clade</taxon>
        <taxon>Hologalegina</taxon>
        <taxon>IRL clade</taxon>
        <taxon>Trifolieae</taxon>
        <taxon>Trifolium</taxon>
    </lineage>
</organism>
<sequence>ERGARALEERLAAERLAAAARTAEENV</sequence>
<keyword evidence="2" id="KW-1185">Reference proteome</keyword>
<evidence type="ECO:0000313" key="1">
    <source>
        <dbReference type="EMBL" id="MCI68851.1"/>
    </source>
</evidence>
<accession>A0A392U5T2</accession>
<name>A0A392U5T2_9FABA</name>
<proteinExistence type="predicted"/>
<protein>
    <submittedName>
        <fullName evidence="1">Uncharacterized protein</fullName>
    </submittedName>
</protein>
<dbReference type="Proteomes" id="UP000265520">
    <property type="component" value="Unassembled WGS sequence"/>
</dbReference>
<feature type="non-terminal residue" evidence="1">
    <location>
        <position position="1"/>
    </location>
</feature>
<reference evidence="1 2" key="1">
    <citation type="journal article" date="2018" name="Front. Plant Sci.">
        <title>Red Clover (Trifolium pratense) and Zigzag Clover (T. medium) - A Picture of Genomic Similarities and Differences.</title>
        <authorList>
            <person name="Dluhosova J."/>
            <person name="Istvanek J."/>
            <person name="Nedelnik J."/>
            <person name="Repkova J."/>
        </authorList>
    </citation>
    <scope>NUCLEOTIDE SEQUENCE [LARGE SCALE GENOMIC DNA]</scope>
    <source>
        <strain evidence="2">cv. 10/8</strain>
        <tissue evidence="1">Leaf</tissue>
    </source>
</reference>
<dbReference type="AlphaFoldDB" id="A0A392U5T2"/>
<comment type="caution">
    <text evidence="1">The sequence shown here is derived from an EMBL/GenBank/DDBJ whole genome shotgun (WGS) entry which is preliminary data.</text>
</comment>